<proteinExistence type="predicted"/>
<sequence length="375" mass="42520">MVGLTAPRTFKVKWTVEDQEIVIMIDCGTTHNFISLKLVDDLKISMVETTNYVVIMGSGKAVQGRGMCKSVTVGLPIMTIMEDFFTVRVGQSGYGARNAMVTAMGISKGDWHIVVKEFVEKCRVEFEQHQREFEDVFNMPLELPLMRATVPDKFPVSMINKLLDELNEASVFSKIDLKFGYHQIRHYLFANQKKCHSAKNRIEYLGHWVSAKGVEADQEKIKAMLEWPISKNVRELREATKVFEHLKKAMVTLPVLALPDFQLSFEVETDALGFGLGIDGHSFGSGKMAALLIRSPFCGLHRSKGIEAYPGTKKNHTWCAEVANEAVVEREMQEDEKLKANFDRIVVDPNWIPGIRFTKVGQRLNMFGRMVIKRV</sequence>
<evidence type="ECO:0000259" key="1">
    <source>
        <dbReference type="Pfam" id="PF17919"/>
    </source>
</evidence>
<dbReference type="Gene3D" id="2.40.70.10">
    <property type="entry name" value="Acid Proteases"/>
    <property type="match status" value="1"/>
</dbReference>
<gene>
    <name evidence="3" type="ORF">E5676_scaffold775G00100</name>
    <name evidence="2" type="ORF">E6C27_scaffold744G00980</name>
</gene>
<dbReference type="CDD" id="cd00303">
    <property type="entry name" value="retropepsin_like"/>
    <property type="match status" value="1"/>
</dbReference>
<dbReference type="OrthoDB" id="1934862at2759"/>
<accession>A0A5A7T9Q9</accession>
<name>A0A5A7T9Q9_CUCMM</name>
<organism evidence="2 4">
    <name type="scientific">Cucumis melo var. makuwa</name>
    <name type="common">Oriental melon</name>
    <dbReference type="NCBI Taxonomy" id="1194695"/>
    <lineage>
        <taxon>Eukaryota</taxon>
        <taxon>Viridiplantae</taxon>
        <taxon>Streptophyta</taxon>
        <taxon>Embryophyta</taxon>
        <taxon>Tracheophyta</taxon>
        <taxon>Spermatophyta</taxon>
        <taxon>Magnoliopsida</taxon>
        <taxon>eudicotyledons</taxon>
        <taxon>Gunneridae</taxon>
        <taxon>Pentapetalae</taxon>
        <taxon>rosids</taxon>
        <taxon>fabids</taxon>
        <taxon>Cucurbitales</taxon>
        <taxon>Cucurbitaceae</taxon>
        <taxon>Benincaseae</taxon>
        <taxon>Cucumis</taxon>
    </lineage>
</organism>
<dbReference type="EMBL" id="SSTD01016048">
    <property type="protein sequence ID" value="TYK01688.1"/>
    <property type="molecule type" value="Genomic_DNA"/>
</dbReference>
<dbReference type="Gene3D" id="3.30.70.270">
    <property type="match status" value="1"/>
</dbReference>
<dbReference type="PANTHER" id="PTHR34072:SF55">
    <property type="entry name" value="DNA_RNA POLYMERASES SUPERFAMILY PROTEIN"/>
    <property type="match status" value="1"/>
</dbReference>
<evidence type="ECO:0000313" key="3">
    <source>
        <dbReference type="EMBL" id="TYK01688.1"/>
    </source>
</evidence>
<protein>
    <submittedName>
        <fullName evidence="2">Ty3-gypsy retrotransposon protein</fullName>
    </submittedName>
</protein>
<dbReference type="InterPro" id="IPR043502">
    <property type="entry name" value="DNA/RNA_pol_sf"/>
</dbReference>
<dbReference type="AlphaFoldDB" id="A0A5A7T9Q9"/>
<reference evidence="4 5" key="1">
    <citation type="submission" date="2019-08" db="EMBL/GenBank/DDBJ databases">
        <title>Draft genome sequences of two oriental melons (Cucumis melo L. var makuwa).</title>
        <authorList>
            <person name="Kwon S.-Y."/>
        </authorList>
    </citation>
    <scope>NUCLEOTIDE SEQUENCE [LARGE SCALE GENOMIC DNA]</scope>
    <source>
        <strain evidence="5">cv. Chang Bougi</strain>
        <strain evidence="4">cv. SW 3</strain>
        <tissue evidence="2">Leaf</tissue>
    </source>
</reference>
<dbReference type="InterPro" id="IPR043128">
    <property type="entry name" value="Rev_trsase/Diguanyl_cyclase"/>
</dbReference>
<evidence type="ECO:0000313" key="2">
    <source>
        <dbReference type="EMBL" id="KAA0039618.1"/>
    </source>
</evidence>
<dbReference type="EMBL" id="SSTE01018396">
    <property type="protein sequence ID" value="KAA0039618.1"/>
    <property type="molecule type" value="Genomic_DNA"/>
</dbReference>
<dbReference type="PANTHER" id="PTHR34072">
    <property type="entry name" value="ENZYMATIC POLYPROTEIN-RELATED"/>
    <property type="match status" value="1"/>
</dbReference>
<dbReference type="Pfam" id="PF13650">
    <property type="entry name" value="Asp_protease_2"/>
    <property type="match status" value="1"/>
</dbReference>
<evidence type="ECO:0000313" key="5">
    <source>
        <dbReference type="Proteomes" id="UP000321947"/>
    </source>
</evidence>
<dbReference type="Pfam" id="PF17919">
    <property type="entry name" value="RT_RNaseH_2"/>
    <property type="match status" value="1"/>
</dbReference>
<dbReference type="Proteomes" id="UP000321947">
    <property type="component" value="Unassembled WGS sequence"/>
</dbReference>
<dbReference type="SUPFAM" id="SSF56672">
    <property type="entry name" value="DNA/RNA polymerases"/>
    <property type="match status" value="1"/>
</dbReference>
<evidence type="ECO:0000313" key="4">
    <source>
        <dbReference type="Proteomes" id="UP000321393"/>
    </source>
</evidence>
<comment type="caution">
    <text evidence="2">The sequence shown here is derived from an EMBL/GenBank/DDBJ whole genome shotgun (WGS) entry which is preliminary data.</text>
</comment>
<dbReference type="InterPro" id="IPR041577">
    <property type="entry name" value="RT_RNaseH_2"/>
</dbReference>
<dbReference type="Proteomes" id="UP000321393">
    <property type="component" value="Unassembled WGS sequence"/>
</dbReference>
<feature type="domain" description="Reverse transcriptase/retrotransposon-derived protein RNase H-like" evidence="1">
    <location>
        <begin position="238"/>
        <end position="277"/>
    </location>
</feature>
<dbReference type="InterPro" id="IPR021109">
    <property type="entry name" value="Peptidase_aspartic_dom_sf"/>
</dbReference>